<evidence type="ECO:0000313" key="1">
    <source>
        <dbReference type="EnsemblPlants" id="KQL02978"/>
    </source>
</evidence>
<dbReference type="EnsemblPlants" id="KQL02978">
    <property type="protein sequence ID" value="KQL02978"/>
    <property type="gene ID" value="SETIT_015837mg"/>
</dbReference>
<dbReference type="HOGENOM" id="CLU_3280492_0_0_1"/>
<dbReference type="EMBL" id="AGNK02004023">
    <property type="status" value="NOT_ANNOTATED_CDS"/>
    <property type="molecule type" value="Genomic_DNA"/>
</dbReference>
<name>K3YNJ5_SETIT</name>
<evidence type="ECO:0000313" key="2">
    <source>
        <dbReference type="Proteomes" id="UP000004995"/>
    </source>
</evidence>
<dbReference type="Proteomes" id="UP000004995">
    <property type="component" value="Unassembled WGS sequence"/>
</dbReference>
<sequence>MYYHTVVNQSLGMISLIELLPHFTSHLVTSIKCSLCLLPPR</sequence>
<dbReference type="AlphaFoldDB" id="K3YNJ5"/>
<keyword evidence="2" id="KW-1185">Reference proteome</keyword>
<organism evidence="1 2">
    <name type="scientific">Setaria italica</name>
    <name type="common">Foxtail millet</name>
    <name type="synonym">Panicum italicum</name>
    <dbReference type="NCBI Taxonomy" id="4555"/>
    <lineage>
        <taxon>Eukaryota</taxon>
        <taxon>Viridiplantae</taxon>
        <taxon>Streptophyta</taxon>
        <taxon>Embryophyta</taxon>
        <taxon>Tracheophyta</taxon>
        <taxon>Spermatophyta</taxon>
        <taxon>Magnoliopsida</taxon>
        <taxon>Liliopsida</taxon>
        <taxon>Poales</taxon>
        <taxon>Poaceae</taxon>
        <taxon>PACMAD clade</taxon>
        <taxon>Panicoideae</taxon>
        <taxon>Panicodae</taxon>
        <taxon>Paniceae</taxon>
        <taxon>Cenchrinae</taxon>
        <taxon>Setaria</taxon>
    </lineage>
</organism>
<reference evidence="2" key="1">
    <citation type="journal article" date="2012" name="Nat. Biotechnol.">
        <title>Reference genome sequence of the model plant Setaria.</title>
        <authorList>
            <person name="Bennetzen J.L."/>
            <person name="Schmutz J."/>
            <person name="Wang H."/>
            <person name="Percifield R."/>
            <person name="Hawkins J."/>
            <person name="Pontaroli A.C."/>
            <person name="Estep M."/>
            <person name="Feng L."/>
            <person name="Vaughn J.N."/>
            <person name="Grimwood J."/>
            <person name="Jenkins J."/>
            <person name="Barry K."/>
            <person name="Lindquist E."/>
            <person name="Hellsten U."/>
            <person name="Deshpande S."/>
            <person name="Wang X."/>
            <person name="Wu X."/>
            <person name="Mitros T."/>
            <person name="Triplett J."/>
            <person name="Yang X."/>
            <person name="Ye C.Y."/>
            <person name="Mauro-Herrera M."/>
            <person name="Wang L."/>
            <person name="Li P."/>
            <person name="Sharma M."/>
            <person name="Sharma R."/>
            <person name="Ronald P.C."/>
            <person name="Panaud O."/>
            <person name="Kellogg E.A."/>
            <person name="Brutnell T.P."/>
            <person name="Doust A.N."/>
            <person name="Tuskan G.A."/>
            <person name="Rokhsar D."/>
            <person name="Devos K.M."/>
        </authorList>
    </citation>
    <scope>NUCLEOTIDE SEQUENCE [LARGE SCALE GENOMIC DNA]</scope>
    <source>
        <strain evidence="2">cv. Yugu1</strain>
    </source>
</reference>
<protein>
    <submittedName>
        <fullName evidence="1">Uncharacterized protein</fullName>
    </submittedName>
</protein>
<dbReference type="InParanoid" id="K3YNJ5"/>
<proteinExistence type="predicted"/>
<accession>K3YNJ5</accession>
<reference evidence="1" key="2">
    <citation type="submission" date="2018-08" db="UniProtKB">
        <authorList>
            <consortium name="EnsemblPlants"/>
        </authorList>
    </citation>
    <scope>IDENTIFICATION</scope>
    <source>
        <strain evidence="1">Yugu1</strain>
    </source>
</reference>
<dbReference type="Gramene" id="KQL02978">
    <property type="protein sequence ID" value="KQL02978"/>
    <property type="gene ID" value="SETIT_015837mg"/>
</dbReference>